<sequence>MRDEEIARMREIAEQWHQATGDVVRVVNARMRQLALRDEERTGYEDLLDHPDLAALDLALDDWYGDGSPEALPE</sequence>
<gene>
    <name evidence="1" type="ORF">GCM10010439_62730</name>
</gene>
<comment type="caution">
    <text evidence="1">The sequence shown here is derived from an EMBL/GenBank/DDBJ whole genome shotgun (WGS) entry which is preliminary data.</text>
</comment>
<protein>
    <recommendedName>
        <fullName evidence="3">Antitoxin</fullName>
    </recommendedName>
</protein>
<dbReference type="RefSeq" id="WP_344455978.1">
    <property type="nucleotide sequence ID" value="NZ_BAAATZ010000032.1"/>
</dbReference>
<reference evidence="2" key="1">
    <citation type="journal article" date="2019" name="Int. J. Syst. Evol. Microbiol.">
        <title>The Global Catalogue of Microorganisms (GCM) 10K type strain sequencing project: providing services to taxonomists for standard genome sequencing and annotation.</title>
        <authorList>
            <consortium name="The Broad Institute Genomics Platform"/>
            <consortium name="The Broad Institute Genome Sequencing Center for Infectious Disease"/>
            <person name="Wu L."/>
            <person name="Ma J."/>
        </authorList>
    </citation>
    <scope>NUCLEOTIDE SEQUENCE [LARGE SCALE GENOMIC DNA]</scope>
    <source>
        <strain evidence="2">JCM 8201</strain>
    </source>
</reference>
<evidence type="ECO:0008006" key="3">
    <source>
        <dbReference type="Google" id="ProtNLM"/>
    </source>
</evidence>
<proteinExistence type="predicted"/>
<accession>A0ABP6H3H5</accession>
<name>A0ABP6H3H5_9ACTN</name>
<organism evidence="1 2">
    <name type="scientific">Actinocorallia aurantiaca</name>
    <dbReference type="NCBI Taxonomy" id="46204"/>
    <lineage>
        <taxon>Bacteria</taxon>
        <taxon>Bacillati</taxon>
        <taxon>Actinomycetota</taxon>
        <taxon>Actinomycetes</taxon>
        <taxon>Streptosporangiales</taxon>
        <taxon>Thermomonosporaceae</taxon>
        <taxon>Actinocorallia</taxon>
    </lineage>
</organism>
<evidence type="ECO:0000313" key="2">
    <source>
        <dbReference type="Proteomes" id="UP001501842"/>
    </source>
</evidence>
<dbReference type="Proteomes" id="UP001501842">
    <property type="component" value="Unassembled WGS sequence"/>
</dbReference>
<evidence type="ECO:0000313" key="1">
    <source>
        <dbReference type="EMBL" id="GAA2736208.1"/>
    </source>
</evidence>
<keyword evidence="2" id="KW-1185">Reference proteome</keyword>
<dbReference type="EMBL" id="BAAATZ010000032">
    <property type="protein sequence ID" value="GAA2736208.1"/>
    <property type="molecule type" value="Genomic_DNA"/>
</dbReference>